<dbReference type="RefSeq" id="WP_145636823.1">
    <property type="nucleotide sequence ID" value="NZ_VIWP01000003.1"/>
</dbReference>
<dbReference type="OrthoDB" id="9805228at2"/>
<dbReference type="InterPro" id="IPR013538">
    <property type="entry name" value="ASHA1/2-like_C"/>
</dbReference>
<dbReference type="InterPro" id="IPR023393">
    <property type="entry name" value="START-like_dom_sf"/>
</dbReference>
<dbReference type="Gene3D" id="3.30.530.20">
    <property type="match status" value="1"/>
</dbReference>
<dbReference type="EMBL" id="VIWP01000003">
    <property type="protein sequence ID" value="TWF54512.1"/>
    <property type="molecule type" value="Genomic_DNA"/>
</dbReference>
<name>A0A561QVY4_9HYPH</name>
<evidence type="ECO:0000313" key="4">
    <source>
        <dbReference type="Proteomes" id="UP000320653"/>
    </source>
</evidence>
<sequence length="152" mass="17994">MSDNLNRALVIENERLFATDRATLFRMFSEPDLLERWWGPHGFTNRIEQFDFRNGGRWMIVMTSSSNTDFENRWTFEDIIPDEKIAAFHHGPIHAFALEISYREVPDGTLMAWQMRFEDTEDNRNIEKFLAAANEQNFDRLEILLSDMQKDA</sequence>
<evidence type="ECO:0000313" key="3">
    <source>
        <dbReference type="EMBL" id="TWF54512.1"/>
    </source>
</evidence>
<gene>
    <name evidence="3" type="ORF">FHW37_103380</name>
</gene>
<dbReference type="Pfam" id="PF08327">
    <property type="entry name" value="AHSA1"/>
    <property type="match status" value="1"/>
</dbReference>
<dbReference type="Proteomes" id="UP000320653">
    <property type="component" value="Unassembled WGS sequence"/>
</dbReference>
<feature type="domain" description="Activator of Hsp90 ATPase homologue 1/2-like C-terminal" evidence="2">
    <location>
        <begin position="19"/>
        <end position="145"/>
    </location>
</feature>
<proteinExistence type="inferred from homology"/>
<comment type="caution">
    <text evidence="3">The sequence shown here is derived from an EMBL/GenBank/DDBJ whole genome shotgun (WGS) entry which is preliminary data.</text>
</comment>
<accession>A0A561QVY4</accession>
<dbReference type="SUPFAM" id="SSF55961">
    <property type="entry name" value="Bet v1-like"/>
    <property type="match status" value="1"/>
</dbReference>
<comment type="similarity">
    <text evidence="1">Belongs to the AHA1 family.</text>
</comment>
<keyword evidence="4" id="KW-1185">Reference proteome</keyword>
<evidence type="ECO:0000256" key="1">
    <source>
        <dbReference type="ARBA" id="ARBA00006817"/>
    </source>
</evidence>
<dbReference type="AlphaFoldDB" id="A0A561QVY4"/>
<reference evidence="3 4" key="1">
    <citation type="submission" date="2019-06" db="EMBL/GenBank/DDBJ databases">
        <title>Sorghum-associated microbial communities from plants grown in Nebraska, USA.</title>
        <authorList>
            <person name="Schachtman D."/>
        </authorList>
    </citation>
    <scope>NUCLEOTIDE SEQUENCE [LARGE SCALE GENOMIC DNA]</scope>
    <source>
        <strain evidence="3 4">1225</strain>
    </source>
</reference>
<protein>
    <submittedName>
        <fullName evidence="3">Activator of Hsp90 ATPase-like protein</fullName>
    </submittedName>
</protein>
<organism evidence="3 4">
    <name type="scientific">Neorhizobium alkalisoli</name>
    <dbReference type="NCBI Taxonomy" id="528178"/>
    <lineage>
        <taxon>Bacteria</taxon>
        <taxon>Pseudomonadati</taxon>
        <taxon>Pseudomonadota</taxon>
        <taxon>Alphaproteobacteria</taxon>
        <taxon>Hyphomicrobiales</taxon>
        <taxon>Rhizobiaceae</taxon>
        <taxon>Rhizobium/Agrobacterium group</taxon>
        <taxon>Neorhizobium</taxon>
    </lineage>
</organism>
<evidence type="ECO:0000259" key="2">
    <source>
        <dbReference type="Pfam" id="PF08327"/>
    </source>
</evidence>